<dbReference type="InterPro" id="IPR017792">
    <property type="entry name" value="UAAP1"/>
</dbReference>
<gene>
    <name evidence="2" type="ORF">DFQ59_11663</name>
</gene>
<reference evidence="2 3" key="1">
    <citation type="submission" date="2018-07" db="EMBL/GenBank/DDBJ databases">
        <title>Genomic Encyclopedia of Type Strains, Phase IV (KMG-IV): sequencing the most valuable type-strain genomes for metagenomic binning, comparative biology and taxonomic classification.</title>
        <authorList>
            <person name="Goeker M."/>
        </authorList>
    </citation>
    <scope>NUCLEOTIDE SEQUENCE [LARGE SCALE GENOMIC DNA]</scope>
    <source>
        <strain evidence="2 3">DSM 26407</strain>
    </source>
</reference>
<dbReference type="Pfam" id="PF09347">
    <property type="entry name" value="DUF1989"/>
    <property type="match status" value="1"/>
</dbReference>
<evidence type="ECO:0000313" key="2">
    <source>
        <dbReference type="EMBL" id="RCX24777.1"/>
    </source>
</evidence>
<proteinExistence type="predicted"/>
<dbReference type="OrthoDB" id="5298498at2"/>
<dbReference type="RefSeq" id="WP_114281224.1">
    <property type="nucleotide sequence ID" value="NZ_QPJY01000016.1"/>
</dbReference>
<evidence type="ECO:0000259" key="1">
    <source>
        <dbReference type="Pfam" id="PF09347"/>
    </source>
</evidence>
<dbReference type="NCBIfam" id="TIGR03425">
    <property type="entry name" value="urea_degr_2"/>
    <property type="match status" value="1"/>
</dbReference>
<dbReference type="EMBL" id="QPJY01000016">
    <property type="protein sequence ID" value="RCX24777.1"/>
    <property type="molecule type" value="Genomic_DNA"/>
</dbReference>
<dbReference type="InterPro" id="IPR018959">
    <property type="entry name" value="DUF1989"/>
</dbReference>
<name>A0A369BWI4_9GAMM</name>
<protein>
    <recommendedName>
        <fullName evidence="1">DUF1989 domain-containing protein</fullName>
    </recommendedName>
</protein>
<comment type="caution">
    <text evidence="2">The sequence shown here is derived from an EMBL/GenBank/DDBJ whole genome shotgun (WGS) entry which is preliminary data.</text>
</comment>
<keyword evidence="3" id="KW-1185">Reference proteome</keyword>
<organism evidence="2 3">
    <name type="scientific">Thioalbus denitrificans</name>
    <dbReference type="NCBI Taxonomy" id="547122"/>
    <lineage>
        <taxon>Bacteria</taxon>
        <taxon>Pseudomonadati</taxon>
        <taxon>Pseudomonadota</taxon>
        <taxon>Gammaproteobacteria</taxon>
        <taxon>Chromatiales</taxon>
        <taxon>Ectothiorhodospiraceae</taxon>
        <taxon>Thioalbus</taxon>
    </lineage>
</organism>
<dbReference type="AlphaFoldDB" id="A0A369BWI4"/>
<dbReference type="PANTHER" id="PTHR31527">
    <property type="entry name" value="RE64534P"/>
    <property type="match status" value="1"/>
</dbReference>
<dbReference type="Proteomes" id="UP000252707">
    <property type="component" value="Unassembled WGS sequence"/>
</dbReference>
<evidence type="ECO:0000313" key="3">
    <source>
        <dbReference type="Proteomes" id="UP000252707"/>
    </source>
</evidence>
<accession>A0A369BWI4</accession>
<sequence length="241" mass="26478">MRESSPSSPLWEELVPGGAHWSGVLRRGTTLRLTDVGGGANVAMLLYNNEEKLERYNMADTLKAQHTAHLTAGCACYSDMGRVLCSITGDSVGWHDPIGGVSNAAMVARRYGALSYQEARNACHRNGYDSLLNEVAKYGLGRRDLVPNINFFSKVVVDDGGNMAFAGGHSRAGDHVDLRFEMETLVVLSTCQHPLDPDPEYRPRDVKLTAWYSGPAGADDPCRNRCPENRRGFANTDRLYL</sequence>
<feature type="domain" description="DUF1989" evidence="1">
    <location>
        <begin position="14"/>
        <end position="185"/>
    </location>
</feature>
<dbReference type="PANTHER" id="PTHR31527:SF0">
    <property type="entry name" value="RE64534P"/>
    <property type="match status" value="1"/>
</dbReference>